<dbReference type="SUPFAM" id="SSF63829">
    <property type="entry name" value="Calcium-dependent phosphotriesterase"/>
    <property type="match status" value="1"/>
</dbReference>
<accession>A0AAE6ZHB5</accession>
<dbReference type="EMBL" id="CP051205">
    <property type="protein sequence ID" value="QJB32197.1"/>
    <property type="molecule type" value="Genomic_DNA"/>
</dbReference>
<name>A0AAE6ZHB5_9BACT</name>
<dbReference type="KEGG" id="coy:HF329_13020"/>
<sequence>MWQDCKKKISGYLVILSGIILFCISSAQSVYAQGYGVSYSYSTTNIVRIDNATGALTFIYTFAPGTITSATALAVDLNGDIYFTDSQVAGARLLKFVPNPPPATGGTLSTVGTLNATFIDANNAARNLVFGKLAFTTSGSLFTIANYSPANANNLPGRPYMVNLNKATAAVVSTSIIPAPSGVTDLPVGGGILISAPPVDCL</sequence>
<protein>
    <submittedName>
        <fullName evidence="1">Uncharacterized protein</fullName>
    </submittedName>
</protein>
<organism evidence="1 2">
    <name type="scientific">Chitinophaga oryzae</name>
    <dbReference type="NCBI Taxonomy" id="2725414"/>
    <lineage>
        <taxon>Bacteria</taxon>
        <taxon>Pseudomonadati</taxon>
        <taxon>Bacteroidota</taxon>
        <taxon>Chitinophagia</taxon>
        <taxon>Chitinophagales</taxon>
        <taxon>Chitinophagaceae</taxon>
        <taxon>Chitinophaga</taxon>
    </lineage>
</organism>
<evidence type="ECO:0000313" key="2">
    <source>
        <dbReference type="Proteomes" id="UP000502421"/>
    </source>
</evidence>
<dbReference type="Proteomes" id="UP000502421">
    <property type="component" value="Chromosome"/>
</dbReference>
<proteinExistence type="predicted"/>
<evidence type="ECO:0000313" key="1">
    <source>
        <dbReference type="EMBL" id="QJB32197.1"/>
    </source>
</evidence>
<dbReference type="AlphaFoldDB" id="A0AAE6ZHB5"/>
<reference evidence="2" key="1">
    <citation type="submission" date="2020-04" db="EMBL/GenBank/DDBJ databases">
        <authorList>
            <person name="Kittiwongwattana C."/>
        </authorList>
    </citation>
    <scope>NUCLEOTIDE SEQUENCE [LARGE SCALE GENOMIC DNA]</scope>
    <source>
        <strain evidence="2">1310</strain>
    </source>
</reference>
<dbReference type="RefSeq" id="WP_168804447.1">
    <property type="nucleotide sequence ID" value="NZ_CP051205.1"/>
</dbReference>
<gene>
    <name evidence="1" type="ORF">HF329_13020</name>
</gene>